<keyword evidence="1" id="KW-0472">Membrane</keyword>
<evidence type="ECO:0000256" key="1">
    <source>
        <dbReference type="SAM" id="Phobius"/>
    </source>
</evidence>
<dbReference type="OrthoDB" id="6215223at2"/>
<organism evidence="2 3">
    <name type="scientific">Oceanisphaera avium</name>
    <dbReference type="NCBI Taxonomy" id="1903694"/>
    <lineage>
        <taxon>Bacteria</taxon>
        <taxon>Pseudomonadati</taxon>
        <taxon>Pseudomonadota</taxon>
        <taxon>Gammaproteobacteria</taxon>
        <taxon>Aeromonadales</taxon>
        <taxon>Aeromonadaceae</taxon>
        <taxon>Oceanisphaera</taxon>
    </lineage>
</organism>
<protein>
    <recommendedName>
        <fullName evidence="4">YijD family membrane protein</fullName>
    </recommendedName>
</protein>
<feature type="transmembrane region" description="Helical" evidence="1">
    <location>
        <begin position="64"/>
        <end position="82"/>
    </location>
</feature>
<feature type="transmembrane region" description="Helical" evidence="1">
    <location>
        <begin position="94"/>
        <end position="113"/>
    </location>
</feature>
<dbReference type="Pfam" id="PF07226">
    <property type="entry name" value="DUF1422"/>
    <property type="match status" value="1"/>
</dbReference>
<proteinExistence type="predicted"/>
<dbReference type="EMBL" id="CP021376">
    <property type="protein sequence ID" value="ART80569.1"/>
    <property type="molecule type" value="Genomic_DNA"/>
</dbReference>
<name>A0A1Y0CZ38_9GAMM</name>
<keyword evidence="1" id="KW-0812">Transmembrane</keyword>
<gene>
    <name evidence="2" type="ORF">CBP12_10820</name>
</gene>
<reference evidence="3" key="1">
    <citation type="submission" date="2017-05" db="EMBL/GenBank/DDBJ databases">
        <authorList>
            <person name="Sung H."/>
        </authorList>
    </citation>
    <scope>NUCLEOTIDE SEQUENCE [LARGE SCALE GENOMIC DNA]</scope>
    <source>
        <strain evidence="3">AMac2203</strain>
    </source>
</reference>
<dbReference type="RefSeq" id="WP_086964438.1">
    <property type="nucleotide sequence ID" value="NZ_CP021376.1"/>
</dbReference>
<feature type="transmembrane region" description="Helical" evidence="1">
    <location>
        <begin position="37"/>
        <end position="52"/>
    </location>
</feature>
<evidence type="ECO:0008006" key="4">
    <source>
        <dbReference type="Google" id="ProtNLM"/>
    </source>
</evidence>
<evidence type="ECO:0000313" key="3">
    <source>
        <dbReference type="Proteomes" id="UP000243793"/>
    </source>
</evidence>
<dbReference type="AlphaFoldDB" id="A0A1Y0CZ38"/>
<dbReference type="Proteomes" id="UP000243793">
    <property type="component" value="Chromosome"/>
</dbReference>
<evidence type="ECO:0000313" key="2">
    <source>
        <dbReference type="EMBL" id="ART80569.1"/>
    </source>
</evidence>
<dbReference type="KEGG" id="ocm:CBP12_10820"/>
<dbReference type="NCBIfam" id="NF008278">
    <property type="entry name" value="PRK11056.1"/>
    <property type="match status" value="1"/>
</dbReference>
<dbReference type="InterPro" id="IPR009867">
    <property type="entry name" value="DUF1422"/>
</dbReference>
<keyword evidence="1" id="KW-1133">Transmembrane helix</keyword>
<accession>A0A1Y0CZ38</accession>
<keyword evidence="3" id="KW-1185">Reference proteome</keyword>
<sequence>MSVTKNIRRKPILLALLVGLCGNGTLAALSVHQVAFSLFPIIALVLAARMLYKEYLTVPMEGDTPLCTLLAFLIGVFGYSAILRTEFPEMGTNFFSVMICLVLVIWLALKMGVAARPVAKDETVTP</sequence>